<organism evidence="1 2">
    <name type="scientific">Undibacterium seohonense</name>
    <dbReference type="NCBI Taxonomy" id="1344950"/>
    <lineage>
        <taxon>Bacteria</taxon>
        <taxon>Pseudomonadati</taxon>
        <taxon>Pseudomonadota</taxon>
        <taxon>Betaproteobacteria</taxon>
        <taxon>Burkholderiales</taxon>
        <taxon>Oxalobacteraceae</taxon>
        <taxon>Undibacterium</taxon>
    </lineage>
</organism>
<proteinExistence type="predicted"/>
<dbReference type="EMBL" id="JACOFW010000004">
    <property type="protein sequence ID" value="MBC3806863.1"/>
    <property type="molecule type" value="Genomic_DNA"/>
</dbReference>
<dbReference type="Gene3D" id="3.40.190.10">
    <property type="entry name" value="Periplasmic binding protein-like II"/>
    <property type="match status" value="2"/>
</dbReference>
<evidence type="ECO:0000313" key="1">
    <source>
        <dbReference type="EMBL" id="MBC3806863.1"/>
    </source>
</evidence>
<evidence type="ECO:0000313" key="2">
    <source>
        <dbReference type="Proteomes" id="UP000648257"/>
    </source>
</evidence>
<gene>
    <name evidence="1" type="ORF">H8K52_05810</name>
</gene>
<sequence>MIAKGNQYTGIMPDFLSLIEAKTNCRFAYFHVPKSRQEYLFESGKADLLISTVKTDKREKSGYFVPLIQLRAALISIKGHNFSIQSAKDLIEKKALRLVVVRGYDYGPVYQRIVEEMNRLGRLTIESDPISVGRTMQNNANYVTIMAPTLFMGLVQTEVILTNLIGKLSFDKLDDLPWNESGIYISTLSLSLEDQNYLRSQLEKNAMTDMIWKSYANYYSPEVLKLGLRRREQSHEH</sequence>
<dbReference type="SUPFAM" id="SSF53850">
    <property type="entry name" value="Periplasmic binding protein-like II"/>
    <property type="match status" value="1"/>
</dbReference>
<dbReference type="Proteomes" id="UP000648257">
    <property type="component" value="Unassembled WGS sequence"/>
</dbReference>
<reference evidence="1 2" key="1">
    <citation type="submission" date="2020-08" db="EMBL/GenBank/DDBJ databases">
        <title>Novel species isolated from subtropical streams in China.</title>
        <authorList>
            <person name="Lu H."/>
        </authorList>
    </citation>
    <scope>NUCLEOTIDE SEQUENCE [LARGE SCALE GENOMIC DNA]</scope>
    <source>
        <strain evidence="1 2">KACC 16656</strain>
    </source>
</reference>
<protein>
    <submittedName>
        <fullName evidence="1">Transporter substrate-binding domain-containing protein</fullName>
    </submittedName>
</protein>
<name>A0ABR6X2H3_9BURK</name>
<comment type="caution">
    <text evidence="1">The sequence shown here is derived from an EMBL/GenBank/DDBJ whole genome shotgun (WGS) entry which is preliminary data.</text>
</comment>
<keyword evidence="2" id="KW-1185">Reference proteome</keyword>
<accession>A0ABR6X2H3</accession>